<keyword evidence="2" id="KW-1185">Reference proteome</keyword>
<dbReference type="EMBL" id="CM009290">
    <property type="protein sequence ID" value="PNT54547.1"/>
    <property type="molecule type" value="Genomic_DNA"/>
</dbReference>
<dbReference type="InParanoid" id="U5GN92"/>
<reference evidence="1 2" key="1">
    <citation type="journal article" date="2006" name="Science">
        <title>The genome of black cottonwood, Populus trichocarpa (Torr. &amp; Gray).</title>
        <authorList>
            <person name="Tuskan G.A."/>
            <person name="Difazio S."/>
            <person name="Jansson S."/>
            <person name="Bohlmann J."/>
            <person name="Grigoriev I."/>
            <person name="Hellsten U."/>
            <person name="Putnam N."/>
            <person name="Ralph S."/>
            <person name="Rombauts S."/>
            <person name="Salamov A."/>
            <person name="Schein J."/>
            <person name="Sterck L."/>
            <person name="Aerts A."/>
            <person name="Bhalerao R.R."/>
            <person name="Bhalerao R.P."/>
            <person name="Blaudez D."/>
            <person name="Boerjan W."/>
            <person name="Brun A."/>
            <person name="Brunner A."/>
            <person name="Busov V."/>
            <person name="Campbell M."/>
            <person name="Carlson J."/>
            <person name="Chalot M."/>
            <person name="Chapman J."/>
            <person name="Chen G.L."/>
            <person name="Cooper D."/>
            <person name="Coutinho P.M."/>
            <person name="Couturier J."/>
            <person name="Covert S."/>
            <person name="Cronk Q."/>
            <person name="Cunningham R."/>
            <person name="Davis J."/>
            <person name="Degroeve S."/>
            <person name="Dejardin A."/>
            <person name="Depamphilis C."/>
            <person name="Detter J."/>
            <person name="Dirks B."/>
            <person name="Dubchak I."/>
            <person name="Duplessis S."/>
            <person name="Ehlting J."/>
            <person name="Ellis B."/>
            <person name="Gendler K."/>
            <person name="Goodstein D."/>
            <person name="Gribskov M."/>
            <person name="Grimwood J."/>
            <person name="Groover A."/>
            <person name="Gunter L."/>
            <person name="Hamberger B."/>
            <person name="Heinze B."/>
            <person name="Helariutta Y."/>
            <person name="Henrissat B."/>
            <person name="Holligan D."/>
            <person name="Holt R."/>
            <person name="Huang W."/>
            <person name="Islam-Faridi N."/>
            <person name="Jones S."/>
            <person name="Jones-Rhoades M."/>
            <person name="Jorgensen R."/>
            <person name="Joshi C."/>
            <person name="Kangasjarvi J."/>
            <person name="Karlsson J."/>
            <person name="Kelleher C."/>
            <person name="Kirkpatrick R."/>
            <person name="Kirst M."/>
            <person name="Kohler A."/>
            <person name="Kalluri U."/>
            <person name="Larimer F."/>
            <person name="Leebens-Mack J."/>
            <person name="Leple J.C."/>
            <person name="Locascio P."/>
            <person name="Lou Y."/>
            <person name="Lucas S."/>
            <person name="Martin F."/>
            <person name="Montanini B."/>
            <person name="Napoli C."/>
            <person name="Nelson D.R."/>
            <person name="Nelson C."/>
            <person name="Nieminen K."/>
            <person name="Nilsson O."/>
            <person name="Pereda V."/>
            <person name="Peter G."/>
            <person name="Philippe R."/>
            <person name="Pilate G."/>
            <person name="Poliakov A."/>
            <person name="Razumovskaya J."/>
            <person name="Richardson P."/>
            <person name="Rinaldi C."/>
            <person name="Ritland K."/>
            <person name="Rouze P."/>
            <person name="Ryaboy D."/>
            <person name="Schmutz J."/>
            <person name="Schrader J."/>
            <person name="Segerman B."/>
            <person name="Shin H."/>
            <person name="Siddiqui A."/>
            <person name="Sterky F."/>
            <person name="Terry A."/>
            <person name="Tsai C.J."/>
            <person name="Uberbacher E."/>
            <person name="Unneberg P."/>
            <person name="Vahala J."/>
            <person name="Wall K."/>
            <person name="Wessler S."/>
            <person name="Yang G."/>
            <person name="Yin T."/>
            <person name="Douglas C."/>
            <person name="Marra M."/>
            <person name="Sandberg G."/>
            <person name="Van de Peer Y."/>
            <person name="Rokhsar D."/>
        </authorList>
    </citation>
    <scope>NUCLEOTIDE SEQUENCE [LARGE SCALE GENOMIC DNA]</scope>
    <source>
        <strain evidence="2">cv. Nisqually</strain>
    </source>
</reference>
<dbReference type="HOGENOM" id="CLU_2709389_0_0_1"/>
<accession>U5GN92</accession>
<organism evidence="1 2">
    <name type="scientific">Populus trichocarpa</name>
    <name type="common">Western balsam poplar</name>
    <name type="synonym">Populus balsamifera subsp. trichocarpa</name>
    <dbReference type="NCBI Taxonomy" id="3694"/>
    <lineage>
        <taxon>Eukaryota</taxon>
        <taxon>Viridiplantae</taxon>
        <taxon>Streptophyta</taxon>
        <taxon>Embryophyta</taxon>
        <taxon>Tracheophyta</taxon>
        <taxon>Spermatophyta</taxon>
        <taxon>Magnoliopsida</taxon>
        <taxon>eudicotyledons</taxon>
        <taxon>Gunneridae</taxon>
        <taxon>Pentapetalae</taxon>
        <taxon>rosids</taxon>
        <taxon>fabids</taxon>
        <taxon>Malpighiales</taxon>
        <taxon>Salicaceae</taxon>
        <taxon>Saliceae</taxon>
        <taxon>Populus</taxon>
    </lineage>
</organism>
<name>U5GN92_POPTR</name>
<evidence type="ECO:0000313" key="2">
    <source>
        <dbReference type="Proteomes" id="UP000006729"/>
    </source>
</evidence>
<sequence>MKTHIILNIFYRSSEYISDSESKFTFASLTLMLTTQTKEESQLRSENHNDDNQPFQPRFEDFFVRVVQDKIKF</sequence>
<dbReference type="AlphaFoldDB" id="U5GN92"/>
<proteinExistence type="predicted"/>
<gene>
    <name evidence="1" type="ORF">POPTR_001G146300</name>
</gene>
<dbReference type="Proteomes" id="UP000006729">
    <property type="component" value="Chromosome 1"/>
</dbReference>
<evidence type="ECO:0000313" key="1">
    <source>
        <dbReference type="EMBL" id="PNT54547.1"/>
    </source>
</evidence>
<protein>
    <submittedName>
        <fullName evidence="1">Uncharacterized protein</fullName>
    </submittedName>
</protein>